<reference evidence="3 4" key="1">
    <citation type="submission" date="2019-12" db="EMBL/GenBank/DDBJ databases">
        <authorList>
            <person name="Alioto T."/>
            <person name="Alioto T."/>
            <person name="Gomez Garrido J."/>
        </authorList>
    </citation>
    <scope>NUCLEOTIDE SEQUENCE [LARGE SCALE GENOMIC DNA]</scope>
</reference>
<keyword evidence="2" id="KW-0812">Transmembrane</keyword>
<dbReference type="Proteomes" id="UP000594638">
    <property type="component" value="Unassembled WGS sequence"/>
</dbReference>
<dbReference type="AlphaFoldDB" id="A0A8S0RSZ3"/>
<dbReference type="OrthoDB" id="1056497at2759"/>
<protein>
    <submittedName>
        <fullName evidence="3">Uncharacterized protein LOC111378742</fullName>
    </submittedName>
</protein>
<proteinExistence type="predicted"/>
<evidence type="ECO:0000313" key="3">
    <source>
        <dbReference type="EMBL" id="CAA2982213.1"/>
    </source>
</evidence>
<feature type="transmembrane region" description="Helical" evidence="2">
    <location>
        <begin position="42"/>
        <end position="65"/>
    </location>
</feature>
<dbReference type="PANTHER" id="PTHR34964:SF1">
    <property type="entry name" value="MEMBRANE LIPOPROTEIN"/>
    <property type="match status" value="1"/>
</dbReference>
<evidence type="ECO:0000313" key="4">
    <source>
        <dbReference type="Proteomes" id="UP000594638"/>
    </source>
</evidence>
<keyword evidence="4" id="KW-1185">Reference proteome</keyword>
<comment type="caution">
    <text evidence="3">The sequence shown here is derived from an EMBL/GenBank/DDBJ whole genome shotgun (WGS) entry which is preliminary data.</text>
</comment>
<dbReference type="EMBL" id="CACTIH010003689">
    <property type="protein sequence ID" value="CAA2982213.1"/>
    <property type="molecule type" value="Genomic_DNA"/>
</dbReference>
<accession>A0A8S0RSZ3</accession>
<dbReference type="Gramene" id="OE9A067206T1">
    <property type="protein sequence ID" value="OE9A067206C1"/>
    <property type="gene ID" value="OE9A067206"/>
</dbReference>
<sequence length="134" mass="14992">MEEEKEGDIRVPLVSSLFCLCLTTGGIFLVLYVYFPNLSKPWYPIAALTLIGSPWLFWFLVYIYACIKCCCCGNRVDNGKISRRYSGSNRPGNDYRANSYRNGEDGNGDKSQQGGRESSVTSSKESETPLTYSV</sequence>
<evidence type="ECO:0000256" key="1">
    <source>
        <dbReference type="SAM" id="MobiDB-lite"/>
    </source>
</evidence>
<feature type="transmembrane region" description="Helical" evidence="2">
    <location>
        <begin position="12"/>
        <end position="35"/>
    </location>
</feature>
<keyword evidence="2" id="KW-1133">Transmembrane helix</keyword>
<feature type="region of interest" description="Disordered" evidence="1">
    <location>
        <begin position="81"/>
        <end position="134"/>
    </location>
</feature>
<evidence type="ECO:0000256" key="2">
    <source>
        <dbReference type="SAM" id="Phobius"/>
    </source>
</evidence>
<organism evidence="3 4">
    <name type="scientific">Olea europaea subsp. europaea</name>
    <dbReference type="NCBI Taxonomy" id="158383"/>
    <lineage>
        <taxon>Eukaryota</taxon>
        <taxon>Viridiplantae</taxon>
        <taxon>Streptophyta</taxon>
        <taxon>Embryophyta</taxon>
        <taxon>Tracheophyta</taxon>
        <taxon>Spermatophyta</taxon>
        <taxon>Magnoliopsida</taxon>
        <taxon>eudicotyledons</taxon>
        <taxon>Gunneridae</taxon>
        <taxon>Pentapetalae</taxon>
        <taxon>asterids</taxon>
        <taxon>lamiids</taxon>
        <taxon>Lamiales</taxon>
        <taxon>Oleaceae</taxon>
        <taxon>Oleeae</taxon>
        <taxon>Olea</taxon>
    </lineage>
</organism>
<name>A0A8S0RSZ3_OLEEU</name>
<keyword evidence="2" id="KW-0472">Membrane</keyword>
<gene>
    <name evidence="3" type="ORF">OLEA9_A067206</name>
</gene>
<dbReference type="PANTHER" id="PTHR34964">
    <property type="entry name" value="MEMBRANE LIPOPROTEIN-RELATED"/>
    <property type="match status" value="1"/>
</dbReference>